<dbReference type="eggNOG" id="COG1725">
    <property type="taxonomic scope" value="Bacteria"/>
</dbReference>
<dbReference type="PROSITE" id="PS50949">
    <property type="entry name" value="HTH_GNTR"/>
    <property type="match status" value="1"/>
</dbReference>
<dbReference type="Pfam" id="PF00392">
    <property type="entry name" value="GntR"/>
    <property type="match status" value="1"/>
</dbReference>
<dbReference type="PANTHER" id="PTHR38445">
    <property type="entry name" value="HTH-TYPE TRANSCRIPTIONAL REPRESSOR YTRA"/>
    <property type="match status" value="1"/>
</dbReference>
<evidence type="ECO:0000259" key="4">
    <source>
        <dbReference type="PROSITE" id="PS50949"/>
    </source>
</evidence>
<dbReference type="Proteomes" id="UP000002941">
    <property type="component" value="Unassembled WGS sequence"/>
</dbReference>
<proteinExistence type="predicted"/>
<comment type="caution">
    <text evidence="5">The sequence shown here is derived from an EMBL/GenBank/DDBJ whole genome shotgun (WGS) entry which is preliminary data.</text>
</comment>
<name>J0NMK9_9ACTO</name>
<evidence type="ECO:0000256" key="1">
    <source>
        <dbReference type="ARBA" id="ARBA00023015"/>
    </source>
</evidence>
<keyword evidence="6" id="KW-1185">Reference proteome</keyword>
<dbReference type="InterPro" id="IPR036390">
    <property type="entry name" value="WH_DNA-bd_sf"/>
</dbReference>
<dbReference type="EMBL" id="AKFT01000085">
    <property type="protein sequence ID" value="EJF45997.1"/>
    <property type="molecule type" value="Genomic_DNA"/>
</dbReference>
<dbReference type="SMART" id="SM00345">
    <property type="entry name" value="HTH_GNTR"/>
    <property type="match status" value="1"/>
</dbReference>
<feature type="domain" description="HTH gntR-type" evidence="4">
    <location>
        <begin position="17"/>
        <end position="85"/>
    </location>
</feature>
<organism evidence="5 6">
    <name type="scientific">Actinomyces massiliensis F0489</name>
    <dbReference type="NCBI Taxonomy" id="1125718"/>
    <lineage>
        <taxon>Bacteria</taxon>
        <taxon>Bacillati</taxon>
        <taxon>Actinomycetota</taxon>
        <taxon>Actinomycetes</taxon>
        <taxon>Actinomycetales</taxon>
        <taxon>Actinomycetaceae</taxon>
        <taxon>Actinomyces</taxon>
    </lineage>
</organism>
<dbReference type="PANTHER" id="PTHR38445:SF7">
    <property type="entry name" value="GNTR-FAMILY TRANSCRIPTIONAL REGULATOR"/>
    <property type="match status" value="1"/>
</dbReference>
<gene>
    <name evidence="5" type="ORF">HMPREF1318_0981</name>
</gene>
<evidence type="ECO:0000313" key="5">
    <source>
        <dbReference type="EMBL" id="EJF45997.1"/>
    </source>
</evidence>
<sequence>MRYKQWVHIVLSRTSGTPMYEQIVAQIQQAIWSGELPAGASLPSLRRLARDLEVSLITTTRAYNDLAAAGLIANQAGRGSFVLPQDEGETRRRFLARLDAQLDDAVATARLAGIDLSEFHERSGQRWTATNKK</sequence>
<keyword evidence="3" id="KW-0804">Transcription</keyword>
<dbReference type="CDD" id="cd07377">
    <property type="entry name" value="WHTH_GntR"/>
    <property type="match status" value="1"/>
</dbReference>
<accession>J0NMK9</accession>
<reference evidence="5 6" key="1">
    <citation type="submission" date="2012-05" db="EMBL/GenBank/DDBJ databases">
        <authorList>
            <person name="Harkins D.M."/>
            <person name="Madupu R."/>
            <person name="Durkin A.S."/>
            <person name="Torralba M."/>
            <person name="Methe B."/>
            <person name="Sutton G.G."/>
            <person name="Nelson K.E."/>
        </authorList>
    </citation>
    <scope>NUCLEOTIDE SEQUENCE [LARGE SCALE GENOMIC DNA]</scope>
    <source>
        <strain evidence="5 6">F0489</strain>
    </source>
</reference>
<dbReference type="Gene3D" id="1.10.10.10">
    <property type="entry name" value="Winged helix-like DNA-binding domain superfamily/Winged helix DNA-binding domain"/>
    <property type="match status" value="1"/>
</dbReference>
<protein>
    <submittedName>
        <fullName evidence="5">Transcriptional regulator, GntR family</fullName>
    </submittedName>
</protein>
<evidence type="ECO:0000256" key="2">
    <source>
        <dbReference type="ARBA" id="ARBA00023125"/>
    </source>
</evidence>
<dbReference type="GO" id="GO:0003677">
    <property type="term" value="F:DNA binding"/>
    <property type="evidence" value="ECO:0007669"/>
    <property type="project" value="UniProtKB-KW"/>
</dbReference>
<dbReference type="InterPro" id="IPR036388">
    <property type="entry name" value="WH-like_DNA-bd_sf"/>
</dbReference>
<evidence type="ECO:0000313" key="6">
    <source>
        <dbReference type="Proteomes" id="UP000002941"/>
    </source>
</evidence>
<dbReference type="SUPFAM" id="SSF46785">
    <property type="entry name" value="Winged helix' DNA-binding domain"/>
    <property type="match status" value="1"/>
</dbReference>
<dbReference type="AlphaFoldDB" id="J0NMK9"/>
<dbReference type="GO" id="GO:0003700">
    <property type="term" value="F:DNA-binding transcription factor activity"/>
    <property type="evidence" value="ECO:0007669"/>
    <property type="project" value="InterPro"/>
</dbReference>
<dbReference type="PATRIC" id="fig|1125718.3.peg.1158"/>
<keyword evidence="2" id="KW-0238">DNA-binding</keyword>
<evidence type="ECO:0000256" key="3">
    <source>
        <dbReference type="ARBA" id="ARBA00023163"/>
    </source>
</evidence>
<keyword evidence="1" id="KW-0805">Transcription regulation</keyword>
<dbReference type="InterPro" id="IPR000524">
    <property type="entry name" value="Tscrpt_reg_HTH_GntR"/>
</dbReference>